<organism evidence="1 2">
    <name type="scientific">Rhizophagus irregularis</name>
    <dbReference type="NCBI Taxonomy" id="588596"/>
    <lineage>
        <taxon>Eukaryota</taxon>
        <taxon>Fungi</taxon>
        <taxon>Fungi incertae sedis</taxon>
        <taxon>Mucoromycota</taxon>
        <taxon>Glomeromycotina</taxon>
        <taxon>Glomeromycetes</taxon>
        <taxon>Glomerales</taxon>
        <taxon>Glomeraceae</taxon>
        <taxon>Rhizophagus</taxon>
    </lineage>
</organism>
<proteinExistence type="predicted"/>
<dbReference type="AlphaFoldDB" id="A0A2I1HP20"/>
<evidence type="ECO:0000313" key="1">
    <source>
        <dbReference type="EMBL" id="PKY60635.1"/>
    </source>
</evidence>
<keyword evidence="2" id="KW-1185">Reference proteome</keyword>
<gene>
    <name evidence="1" type="ORF">RhiirA4_484558</name>
</gene>
<evidence type="ECO:0000313" key="2">
    <source>
        <dbReference type="Proteomes" id="UP000234323"/>
    </source>
</evidence>
<sequence length="288" mass="32408">MDDHSFQSIQYILKCELYQYCSGFWNNIYFTVKDSGRAMDSLSGAEFEDQLVQDVQSNLGIISYRPFCKSPQHSTDEANPPWIFILRILAKVIRNKQGHDNNISTLWDEFELDPITCDLNSIYEFFNDKLKNGKAANIITGYRTAISEIHELVDGQSVGSHLDIFRAILAVHKLNLPTVEQNNNLDILSSLEYILSSVRMDLMTLQATNNSYSFDCVASKEYNIASAHSTATTKCRIKHIFIGSYSNNLLLYPFSTLKPYSPAAIDSIAGWIKSVIQISSSASTAKDV</sequence>
<dbReference type="EMBL" id="LLXI01004447">
    <property type="protein sequence ID" value="PKY60635.1"/>
    <property type="molecule type" value="Genomic_DNA"/>
</dbReference>
<comment type="caution">
    <text evidence="1">The sequence shown here is derived from an EMBL/GenBank/DDBJ whole genome shotgun (WGS) entry which is preliminary data.</text>
</comment>
<dbReference type="VEuPathDB" id="FungiDB:RhiirA1_476789"/>
<protein>
    <submittedName>
        <fullName evidence="1">Uncharacterized protein</fullName>
    </submittedName>
</protein>
<accession>A0A2I1HP20</accession>
<reference evidence="1 2" key="1">
    <citation type="submission" date="2015-10" db="EMBL/GenBank/DDBJ databases">
        <title>Genome analyses suggest a sexual origin of heterokaryosis in a supposedly ancient asexual fungus.</title>
        <authorList>
            <person name="Ropars J."/>
            <person name="Sedzielewska K."/>
            <person name="Noel J."/>
            <person name="Charron P."/>
            <person name="Farinelli L."/>
            <person name="Marton T."/>
            <person name="Kruger M."/>
            <person name="Pelin A."/>
            <person name="Brachmann A."/>
            <person name="Corradi N."/>
        </authorList>
    </citation>
    <scope>NUCLEOTIDE SEQUENCE [LARGE SCALE GENOMIC DNA]</scope>
    <source>
        <strain evidence="1 2">A4</strain>
    </source>
</reference>
<dbReference type="Proteomes" id="UP000234323">
    <property type="component" value="Unassembled WGS sequence"/>
</dbReference>
<name>A0A2I1HP20_9GLOM</name>